<dbReference type="AlphaFoldDB" id="A0A182IKQ1"/>
<name>A0A182IKQ1_ANOAO</name>
<reference evidence="2" key="1">
    <citation type="submission" date="2022-08" db="UniProtKB">
        <authorList>
            <consortium name="EnsemblMetazoa"/>
        </authorList>
    </citation>
    <scope>IDENTIFICATION</scope>
    <source>
        <strain evidence="2">EBRO</strain>
    </source>
</reference>
<feature type="region of interest" description="Disordered" evidence="1">
    <location>
        <begin position="126"/>
        <end position="157"/>
    </location>
</feature>
<feature type="compositionally biased region" description="Basic residues" evidence="1">
    <location>
        <begin position="137"/>
        <end position="152"/>
    </location>
</feature>
<dbReference type="EnsemblMetazoa" id="AATE000985-RA">
    <property type="protein sequence ID" value="AATE000985-PA.1"/>
    <property type="gene ID" value="AATE000985"/>
</dbReference>
<dbReference type="VEuPathDB" id="VectorBase:AATE000985"/>
<protein>
    <submittedName>
        <fullName evidence="2">Uncharacterized protein</fullName>
    </submittedName>
</protein>
<accession>A0A182IKQ1</accession>
<organism evidence="2">
    <name type="scientific">Anopheles atroparvus</name>
    <name type="common">European mosquito</name>
    <dbReference type="NCBI Taxonomy" id="41427"/>
    <lineage>
        <taxon>Eukaryota</taxon>
        <taxon>Metazoa</taxon>
        <taxon>Ecdysozoa</taxon>
        <taxon>Arthropoda</taxon>
        <taxon>Hexapoda</taxon>
        <taxon>Insecta</taxon>
        <taxon>Pterygota</taxon>
        <taxon>Neoptera</taxon>
        <taxon>Endopterygota</taxon>
        <taxon>Diptera</taxon>
        <taxon>Nematocera</taxon>
        <taxon>Culicoidea</taxon>
        <taxon>Culicidae</taxon>
        <taxon>Anophelinae</taxon>
        <taxon>Anopheles</taxon>
    </lineage>
</organism>
<evidence type="ECO:0000313" key="2">
    <source>
        <dbReference type="EnsemblMetazoa" id="AATE000985-PA.1"/>
    </source>
</evidence>
<proteinExistence type="predicted"/>
<sequence length="221" mass="24264">MCIQAVEVYRNPGSASNPSGHVVPRLSSEPVPAPTNQPMDPTGARAGLLTGRRQWQDPLRRSLEGLDRDRLARTQHPSIVSRSVAWCSTVSFRLSLAFVALVRQAATIATSLHTRHRSVVSVLLHHRQQQQRQHEGRQRRRPPRRQGQRKVNRAKEVASLAPPLAPDIATGEHPAGKRMHLLPPVDLATKLVLLTMVLIAVVGHSEGANAMLGPMIVDVTP</sequence>
<evidence type="ECO:0000256" key="1">
    <source>
        <dbReference type="SAM" id="MobiDB-lite"/>
    </source>
</evidence>
<feature type="region of interest" description="Disordered" evidence="1">
    <location>
        <begin position="13"/>
        <end position="41"/>
    </location>
</feature>